<dbReference type="GeneID" id="4462460"/>
<name>A0B6N3_METTP</name>
<dbReference type="Proteomes" id="UP000000674">
    <property type="component" value="Chromosome"/>
</dbReference>
<proteinExistence type="predicted"/>
<dbReference type="STRING" id="349307.Mthe_0566"/>
<accession>A0B6N3</accession>
<dbReference type="RefSeq" id="WP_011695754.1">
    <property type="nucleotide sequence ID" value="NC_008553.1"/>
</dbReference>
<dbReference type="InterPro" id="IPR035205">
    <property type="entry name" value="DUF5320"/>
</dbReference>
<feature type="coiled-coil region" evidence="1">
    <location>
        <begin position="55"/>
        <end position="82"/>
    </location>
</feature>
<evidence type="ECO:0000256" key="1">
    <source>
        <dbReference type="SAM" id="Coils"/>
    </source>
</evidence>
<reference evidence="2 3" key="1">
    <citation type="submission" date="2006-10" db="EMBL/GenBank/DDBJ databases">
        <title>Complete sequence of Methanosaeta thermophila PT.</title>
        <authorList>
            <consortium name="US DOE Joint Genome Institute"/>
            <person name="Copeland A."/>
            <person name="Lucas S."/>
            <person name="Lapidus A."/>
            <person name="Barry K."/>
            <person name="Detter J.C."/>
            <person name="Glavina del Rio T."/>
            <person name="Hammon N."/>
            <person name="Israni S."/>
            <person name="Pitluck S."/>
            <person name="Chain P."/>
            <person name="Malfatti S."/>
            <person name="Shin M."/>
            <person name="Vergez L."/>
            <person name="Schmutz J."/>
            <person name="Larimer F."/>
            <person name="Land M."/>
            <person name="Hauser L."/>
            <person name="Kyrpides N."/>
            <person name="Kim E."/>
            <person name="Smith K.S."/>
            <person name="Ingram-Smith C."/>
            <person name="Richardson P."/>
        </authorList>
    </citation>
    <scope>NUCLEOTIDE SEQUENCE [LARGE SCALE GENOMIC DNA]</scope>
    <source>
        <strain evidence="3">DSM 6194 / JCM 14653 / NBRC 101360 / PT</strain>
    </source>
</reference>
<dbReference type="AlphaFoldDB" id="A0B6N3"/>
<evidence type="ECO:0000313" key="2">
    <source>
        <dbReference type="EMBL" id="ABK14357.1"/>
    </source>
</evidence>
<gene>
    <name evidence="2" type="ordered locus">Mthe_0566</name>
</gene>
<keyword evidence="1" id="KW-0175">Coiled coil</keyword>
<dbReference type="EMBL" id="CP000477">
    <property type="protein sequence ID" value="ABK14357.1"/>
    <property type="molecule type" value="Genomic_DNA"/>
</dbReference>
<dbReference type="HOGENOM" id="CLU_2534743_0_0_2"/>
<organism evidence="2 3">
    <name type="scientific">Methanothrix thermoacetophila (strain DSM 6194 / JCM 14653 / NBRC 101360 / PT)</name>
    <name type="common">Methanosaeta thermophila</name>
    <dbReference type="NCBI Taxonomy" id="349307"/>
    <lineage>
        <taxon>Archaea</taxon>
        <taxon>Methanobacteriati</taxon>
        <taxon>Methanobacteriota</taxon>
        <taxon>Stenosarchaea group</taxon>
        <taxon>Methanomicrobia</taxon>
        <taxon>Methanotrichales</taxon>
        <taxon>Methanotrichaceae</taxon>
        <taxon>Methanothrix</taxon>
    </lineage>
</organism>
<evidence type="ECO:0008006" key="4">
    <source>
        <dbReference type="Google" id="ProtNLM"/>
    </source>
</evidence>
<dbReference type="KEGG" id="mtp:Mthe_0566"/>
<dbReference type="OrthoDB" id="381877at2157"/>
<keyword evidence="3" id="KW-1185">Reference proteome</keyword>
<evidence type="ECO:0000313" key="3">
    <source>
        <dbReference type="Proteomes" id="UP000000674"/>
    </source>
</evidence>
<protein>
    <recommendedName>
        <fullName evidence="4">DUF5320 domain-containing protein</fullName>
    </recommendedName>
</protein>
<dbReference type="Pfam" id="PF17253">
    <property type="entry name" value="DUF5320"/>
    <property type="match status" value="1"/>
</dbReference>
<sequence length="83" mass="9937">MPWGDCTGPWWLPGRGYRAPGFWNPWCRARWFWRGFGMAGYPYAPFREPTPDEEVRYLEDVAADLEEELKAIRERLERLRSSK</sequence>